<gene>
    <name evidence="3" type="ORF">AVDCRST_MAG10-1081</name>
</gene>
<dbReference type="EMBL" id="CADCTB010000074">
    <property type="protein sequence ID" value="CAA9229203.1"/>
    <property type="molecule type" value="Genomic_DNA"/>
</dbReference>
<sequence>MPRLFTTALWLVATMVSTGIVWTATSRVAADVTDRPAPVVPRREVISQLESEAAQASSTTTSTRAPTPTTTRTPTTVPRNPPVTTPSPATTRPAPTPASPSTTVAARPPVIAPTTTQAPSRPTATYSTSGGVVRVACDGFFIQLLSATPADGWSTTVVAGGPVNVDVHFVRLGQDVSVKVICFGQPIRYFGDPPARP</sequence>
<reference evidence="3" key="1">
    <citation type="submission" date="2020-02" db="EMBL/GenBank/DDBJ databases">
        <authorList>
            <person name="Meier V. D."/>
        </authorList>
    </citation>
    <scope>NUCLEOTIDE SEQUENCE</scope>
    <source>
        <strain evidence="3">AVDCRST_MAG10</strain>
    </source>
</reference>
<evidence type="ECO:0000256" key="1">
    <source>
        <dbReference type="SAM" id="MobiDB-lite"/>
    </source>
</evidence>
<evidence type="ECO:0000313" key="3">
    <source>
        <dbReference type="EMBL" id="CAA9229203.1"/>
    </source>
</evidence>
<proteinExistence type="predicted"/>
<feature type="signal peptide" evidence="2">
    <location>
        <begin position="1"/>
        <end position="23"/>
    </location>
</feature>
<feature type="compositionally biased region" description="Low complexity" evidence="1">
    <location>
        <begin position="86"/>
        <end position="109"/>
    </location>
</feature>
<feature type="compositionally biased region" description="Polar residues" evidence="1">
    <location>
        <begin position="113"/>
        <end position="128"/>
    </location>
</feature>
<keyword evidence="2" id="KW-0732">Signal</keyword>
<feature type="compositionally biased region" description="Low complexity" evidence="1">
    <location>
        <begin position="56"/>
        <end position="78"/>
    </location>
</feature>
<name>A0A6J4HRQ1_9ACTN</name>
<accession>A0A6J4HRQ1</accession>
<dbReference type="AlphaFoldDB" id="A0A6J4HRQ1"/>
<evidence type="ECO:0000256" key="2">
    <source>
        <dbReference type="SAM" id="SignalP"/>
    </source>
</evidence>
<organism evidence="3">
    <name type="scientific">uncultured Acidimicrobiales bacterium</name>
    <dbReference type="NCBI Taxonomy" id="310071"/>
    <lineage>
        <taxon>Bacteria</taxon>
        <taxon>Bacillati</taxon>
        <taxon>Actinomycetota</taxon>
        <taxon>Acidimicrobiia</taxon>
        <taxon>Acidimicrobiales</taxon>
        <taxon>environmental samples</taxon>
    </lineage>
</organism>
<feature type="chain" id="PRO_5039283194" evidence="2">
    <location>
        <begin position="24"/>
        <end position="197"/>
    </location>
</feature>
<feature type="region of interest" description="Disordered" evidence="1">
    <location>
        <begin position="49"/>
        <end position="128"/>
    </location>
</feature>
<protein>
    <submittedName>
        <fullName evidence="3">Uncharacterized protein</fullName>
    </submittedName>
</protein>